<feature type="transmembrane region" description="Helical" evidence="7">
    <location>
        <begin position="54"/>
        <end position="72"/>
    </location>
</feature>
<keyword evidence="7" id="KW-0997">Cell inner membrane</keyword>
<dbReference type="InterPro" id="IPR049177">
    <property type="entry name" value="MgtC_SapB_SrpB_YhiD_N"/>
</dbReference>
<feature type="transmembrane region" description="Helical" evidence="7">
    <location>
        <begin position="24"/>
        <end position="42"/>
    </location>
</feature>
<feature type="transmembrane region" description="Helical" evidence="7">
    <location>
        <begin position="113"/>
        <end position="131"/>
    </location>
</feature>
<dbReference type="EMBL" id="QQAV01000001">
    <property type="protein sequence ID" value="RDI28272.1"/>
    <property type="molecule type" value="Genomic_DNA"/>
</dbReference>
<feature type="domain" description="MgtC/SapB/SrpB/YhiD N-terminal" evidence="9">
    <location>
        <begin position="31"/>
        <end position="154"/>
    </location>
</feature>
<protein>
    <recommendedName>
        <fullName evidence="7">Protein MgtC</fullName>
    </recommendedName>
</protein>
<evidence type="ECO:0000256" key="8">
    <source>
        <dbReference type="SAM" id="MobiDB-lite"/>
    </source>
</evidence>
<dbReference type="PANTHER" id="PTHR33778">
    <property type="entry name" value="PROTEIN MGTC"/>
    <property type="match status" value="1"/>
</dbReference>
<evidence type="ECO:0000259" key="9">
    <source>
        <dbReference type="Pfam" id="PF02308"/>
    </source>
</evidence>
<dbReference type="RefSeq" id="WP_114801294.1">
    <property type="nucleotide sequence ID" value="NZ_QQAV01000001.1"/>
</dbReference>
<feature type="region of interest" description="Disordered" evidence="8">
    <location>
        <begin position="165"/>
        <end position="191"/>
    </location>
</feature>
<dbReference type="InterPro" id="IPR003416">
    <property type="entry name" value="MgtC/SapB/SrpB/YhiD_fam"/>
</dbReference>
<accession>A0A370FKQ0</accession>
<sequence>MDWMDVVADTLATEFSDVPDLAQLVRIVVRLLLAALLGLLLGFEREYEGKAAGVRTHMLVAIGSALFVLVPQQAGIEPADMSRVIQGLVAGVGFLCAGTILKRGRNEEQVEGLTTAAGLWMTAAIGMACGLGREVTAILSALLGLAVLQAMPRLVIWVSRMTGPPRGGDHTQKRRASGRDDEAGRGPANGH</sequence>
<evidence type="ECO:0000256" key="4">
    <source>
        <dbReference type="ARBA" id="ARBA00022692"/>
    </source>
</evidence>
<evidence type="ECO:0000256" key="7">
    <source>
        <dbReference type="RuleBase" id="RU365041"/>
    </source>
</evidence>
<evidence type="ECO:0000313" key="11">
    <source>
        <dbReference type="Proteomes" id="UP000255265"/>
    </source>
</evidence>
<dbReference type="PANTHER" id="PTHR33778:SF1">
    <property type="entry name" value="MAGNESIUM TRANSPORTER YHID-RELATED"/>
    <property type="match status" value="1"/>
</dbReference>
<dbReference type="Pfam" id="PF02308">
    <property type="entry name" value="MgtC"/>
    <property type="match status" value="1"/>
</dbReference>
<evidence type="ECO:0000256" key="5">
    <source>
        <dbReference type="ARBA" id="ARBA00022989"/>
    </source>
</evidence>
<organism evidence="10 11">
    <name type="scientific">Pseudacidovorax intermedius</name>
    <dbReference type="NCBI Taxonomy" id="433924"/>
    <lineage>
        <taxon>Bacteria</taxon>
        <taxon>Pseudomonadati</taxon>
        <taxon>Pseudomonadota</taxon>
        <taxon>Betaproteobacteria</taxon>
        <taxon>Burkholderiales</taxon>
        <taxon>Comamonadaceae</taxon>
        <taxon>Pseudacidovorax</taxon>
    </lineage>
</organism>
<dbReference type="OrthoDB" id="9811198at2"/>
<name>A0A370FKQ0_9BURK</name>
<dbReference type="Proteomes" id="UP000255265">
    <property type="component" value="Unassembled WGS sequence"/>
</dbReference>
<keyword evidence="11" id="KW-1185">Reference proteome</keyword>
<evidence type="ECO:0000256" key="3">
    <source>
        <dbReference type="ARBA" id="ARBA00022475"/>
    </source>
</evidence>
<feature type="transmembrane region" description="Helical" evidence="7">
    <location>
        <begin position="84"/>
        <end position="101"/>
    </location>
</feature>
<dbReference type="AlphaFoldDB" id="A0A370FKQ0"/>
<comment type="similarity">
    <text evidence="2 7">Belongs to the MgtC/SapB family.</text>
</comment>
<keyword evidence="6 7" id="KW-0472">Membrane</keyword>
<feature type="transmembrane region" description="Helical" evidence="7">
    <location>
        <begin position="137"/>
        <end position="156"/>
    </location>
</feature>
<keyword evidence="4 7" id="KW-0812">Transmembrane</keyword>
<dbReference type="PRINTS" id="PR01837">
    <property type="entry name" value="MGTCSAPBPROT"/>
</dbReference>
<dbReference type="GO" id="GO:0005886">
    <property type="term" value="C:plasma membrane"/>
    <property type="evidence" value="ECO:0007669"/>
    <property type="project" value="UniProtKB-SubCell"/>
</dbReference>
<comment type="subcellular location">
    <subcellularLocation>
        <location evidence="7">Cell inner membrane</location>
        <topology evidence="7">Multi-pass membrane protein</topology>
    </subcellularLocation>
    <subcellularLocation>
        <location evidence="1">Cell membrane</location>
        <topology evidence="1">Multi-pass membrane protein</topology>
    </subcellularLocation>
</comment>
<evidence type="ECO:0000256" key="6">
    <source>
        <dbReference type="ARBA" id="ARBA00023136"/>
    </source>
</evidence>
<evidence type="ECO:0000256" key="2">
    <source>
        <dbReference type="ARBA" id="ARBA00009298"/>
    </source>
</evidence>
<dbReference type="STRING" id="433924.NS331_11295"/>
<proteinExistence type="inferred from homology"/>
<feature type="compositionally biased region" description="Basic and acidic residues" evidence="8">
    <location>
        <begin position="167"/>
        <end position="184"/>
    </location>
</feature>
<comment type="caution">
    <text evidence="10">The sequence shown here is derived from an EMBL/GenBank/DDBJ whole genome shotgun (WGS) entry which is preliminary data.</text>
</comment>
<keyword evidence="3" id="KW-1003">Cell membrane</keyword>
<reference evidence="10 11" key="1">
    <citation type="submission" date="2018-07" db="EMBL/GenBank/DDBJ databases">
        <title>Genomic Encyclopedia of Type Strains, Phase IV (KMG-IV): sequencing the most valuable type-strain genomes for metagenomic binning, comparative biology and taxonomic classification.</title>
        <authorList>
            <person name="Goeker M."/>
        </authorList>
    </citation>
    <scope>NUCLEOTIDE SEQUENCE [LARGE SCALE GENOMIC DNA]</scope>
    <source>
        <strain evidence="10 11">DSM 21352</strain>
    </source>
</reference>
<gene>
    <name evidence="10" type="ORF">DFR41_10124</name>
</gene>
<evidence type="ECO:0000256" key="1">
    <source>
        <dbReference type="ARBA" id="ARBA00004651"/>
    </source>
</evidence>
<keyword evidence="5 7" id="KW-1133">Transmembrane helix</keyword>
<evidence type="ECO:0000313" key="10">
    <source>
        <dbReference type="EMBL" id="RDI28272.1"/>
    </source>
</evidence>